<dbReference type="EMBL" id="CP006718">
    <property type="protein sequence ID" value="AGV16078.1"/>
    <property type="molecule type" value="Genomic_DNA"/>
</dbReference>
<reference evidence="1 2" key="1">
    <citation type="journal article" date="2015" name="Genome Announc.">
        <title>Complete genome sequence of Vibrio alginolyticus ATCC 17749.</title>
        <authorList>
            <person name="Liu X.F."/>
            <person name="Cao Y."/>
            <person name="Zhang H.L."/>
            <person name="Chen Y.J."/>
            <person name="Hu C.J."/>
        </authorList>
    </citation>
    <scope>NUCLEOTIDE SEQUENCE [LARGE SCALE GENOMIC DNA]</scope>
    <source>
        <strain evidence="2">ATCC 17749 / DSM 2171 / NBRC 15630 / NCIMB 1903 / NCTC 12160 / XII-53</strain>
    </source>
</reference>
<organism evidence="1 2">
    <name type="scientific">Vibrio alginolyticus (strain ATCC 17749 / DSM 2171 / NBRC 15630 / NCIMB 1903 / NCTC 12160 / XII-53)</name>
    <dbReference type="NCBI Taxonomy" id="1219076"/>
    <lineage>
        <taxon>Bacteria</taxon>
        <taxon>Pseudomonadati</taxon>
        <taxon>Pseudomonadota</taxon>
        <taxon>Gammaproteobacteria</taxon>
        <taxon>Vibrionales</taxon>
        <taxon>Vibrionaceae</taxon>
        <taxon>Vibrio</taxon>
    </lineage>
</organism>
<name>A0A2I3BZ10_VIBAX</name>
<proteinExistence type="predicted"/>
<evidence type="ECO:0000313" key="2">
    <source>
        <dbReference type="Proteomes" id="UP000016714"/>
    </source>
</evidence>
<accession>A0A2I3BZ10</accession>
<sequence>MKSKDKLFESSVCNAIHIFLRIIDCAIENVSRNLADEPAYLKDLIKHRSPTQGRQ</sequence>
<dbReference type="HOGENOM" id="CLU_2903126_0_0_6"/>
<dbReference type="KEGG" id="vag:N646_0245"/>
<dbReference type="AlphaFoldDB" id="A0A2I3BZ10"/>
<dbReference type="Proteomes" id="UP000016714">
    <property type="component" value="Chromosome 1"/>
</dbReference>
<evidence type="ECO:0000313" key="1">
    <source>
        <dbReference type="EMBL" id="AGV16078.1"/>
    </source>
</evidence>
<gene>
    <name evidence="1" type="ORF">N646_0245</name>
</gene>
<protein>
    <submittedName>
        <fullName evidence="1">Uncharacterized protein</fullName>
    </submittedName>
</protein>